<dbReference type="RefSeq" id="WP_146455314.1">
    <property type="nucleotide sequence ID" value="NZ_SJPW01000002.1"/>
</dbReference>
<protein>
    <recommendedName>
        <fullName evidence="4">General secretion pathway protein M</fullName>
    </recommendedName>
</protein>
<keyword evidence="1" id="KW-0472">Membrane</keyword>
<dbReference type="OrthoDB" id="282264at2"/>
<name>A0A5C6FAL7_9BACT</name>
<evidence type="ECO:0000313" key="3">
    <source>
        <dbReference type="Proteomes" id="UP000318288"/>
    </source>
</evidence>
<comment type="caution">
    <text evidence="2">The sequence shown here is derived from an EMBL/GenBank/DDBJ whole genome shotgun (WGS) entry which is preliminary data.</text>
</comment>
<dbReference type="AlphaFoldDB" id="A0A5C6FAL7"/>
<feature type="transmembrane region" description="Helical" evidence="1">
    <location>
        <begin position="14"/>
        <end position="32"/>
    </location>
</feature>
<proteinExistence type="predicted"/>
<keyword evidence="1" id="KW-0812">Transmembrane</keyword>
<reference evidence="2 3" key="1">
    <citation type="submission" date="2019-02" db="EMBL/GenBank/DDBJ databases">
        <title>Deep-cultivation of Planctomycetes and their phenomic and genomic characterization uncovers novel biology.</title>
        <authorList>
            <person name="Wiegand S."/>
            <person name="Jogler M."/>
            <person name="Boedeker C."/>
            <person name="Pinto D."/>
            <person name="Vollmers J."/>
            <person name="Rivas-Marin E."/>
            <person name="Kohn T."/>
            <person name="Peeters S.H."/>
            <person name="Heuer A."/>
            <person name="Rast P."/>
            <person name="Oberbeckmann S."/>
            <person name="Bunk B."/>
            <person name="Jeske O."/>
            <person name="Meyerdierks A."/>
            <person name="Storesund J.E."/>
            <person name="Kallscheuer N."/>
            <person name="Luecker S."/>
            <person name="Lage O.M."/>
            <person name="Pohl T."/>
            <person name="Merkel B.J."/>
            <person name="Hornburger P."/>
            <person name="Mueller R.-W."/>
            <person name="Bruemmer F."/>
            <person name="Labrenz M."/>
            <person name="Spormann A.M."/>
            <person name="Op Den Camp H."/>
            <person name="Overmann J."/>
            <person name="Amann R."/>
            <person name="Jetten M.S.M."/>
            <person name="Mascher T."/>
            <person name="Medema M.H."/>
            <person name="Devos D.P."/>
            <person name="Kaster A.-K."/>
            <person name="Ovreas L."/>
            <person name="Rohde M."/>
            <person name="Galperin M.Y."/>
            <person name="Jogler C."/>
        </authorList>
    </citation>
    <scope>NUCLEOTIDE SEQUENCE [LARGE SCALE GENOMIC DNA]</scope>
    <source>
        <strain evidence="2 3">Poly51</strain>
    </source>
</reference>
<evidence type="ECO:0000256" key="1">
    <source>
        <dbReference type="SAM" id="Phobius"/>
    </source>
</evidence>
<evidence type="ECO:0000313" key="2">
    <source>
        <dbReference type="EMBL" id="TWU58428.1"/>
    </source>
</evidence>
<sequence length="181" mass="20005">MTNPFHDESARRRWLFGIVVGILGIYSMLAVLDAGAAGDRLRGAQADLDEMTTKIAQIDRLKDAPRVAALSLESPSEITNRISDAREAAGLPQSSLMREQPTDPQRIGRSDFELRVTTIQLAPSTLPQILKFCEALRDEQTGTLVRDLRLSLPQNSASRGNQEVWEAEMALTQMIFSPKAN</sequence>
<evidence type="ECO:0008006" key="4">
    <source>
        <dbReference type="Google" id="ProtNLM"/>
    </source>
</evidence>
<dbReference type="Proteomes" id="UP000318288">
    <property type="component" value="Unassembled WGS sequence"/>
</dbReference>
<organism evidence="2 3">
    <name type="scientific">Rubripirellula tenax</name>
    <dbReference type="NCBI Taxonomy" id="2528015"/>
    <lineage>
        <taxon>Bacteria</taxon>
        <taxon>Pseudomonadati</taxon>
        <taxon>Planctomycetota</taxon>
        <taxon>Planctomycetia</taxon>
        <taxon>Pirellulales</taxon>
        <taxon>Pirellulaceae</taxon>
        <taxon>Rubripirellula</taxon>
    </lineage>
</organism>
<dbReference type="EMBL" id="SJPW01000002">
    <property type="protein sequence ID" value="TWU58428.1"/>
    <property type="molecule type" value="Genomic_DNA"/>
</dbReference>
<keyword evidence="3" id="KW-1185">Reference proteome</keyword>
<keyword evidence="1" id="KW-1133">Transmembrane helix</keyword>
<gene>
    <name evidence="2" type="ORF">Poly51_12060</name>
</gene>
<accession>A0A5C6FAL7</accession>